<evidence type="ECO:0000313" key="3">
    <source>
        <dbReference type="Proteomes" id="UP001310890"/>
    </source>
</evidence>
<gene>
    <name evidence="2" type="ORF">LTR62_008585</name>
</gene>
<organism evidence="2 3">
    <name type="scientific">Meristemomyces frigidus</name>
    <dbReference type="NCBI Taxonomy" id="1508187"/>
    <lineage>
        <taxon>Eukaryota</taxon>
        <taxon>Fungi</taxon>
        <taxon>Dikarya</taxon>
        <taxon>Ascomycota</taxon>
        <taxon>Pezizomycotina</taxon>
        <taxon>Dothideomycetes</taxon>
        <taxon>Dothideomycetidae</taxon>
        <taxon>Mycosphaerellales</taxon>
        <taxon>Teratosphaeriaceae</taxon>
        <taxon>Meristemomyces</taxon>
    </lineage>
</organism>
<keyword evidence="1" id="KW-0732">Signal</keyword>
<name>A0AAN7TMT6_9PEZI</name>
<evidence type="ECO:0000256" key="1">
    <source>
        <dbReference type="SAM" id="SignalP"/>
    </source>
</evidence>
<evidence type="ECO:0000313" key="2">
    <source>
        <dbReference type="EMBL" id="KAK5116258.1"/>
    </source>
</evidence>
<dbReference type="AlphaFoldDB" id="A0AAN7TMT6"/>
<reference evidence="2" key="1">
    <citation type="submission" date="2023-08" db="EMBL/GenBank/DDBJ databases">
        <title>Black Yeasts Isolated from many extreme environments.</title>
        <authorList>
            <person name="Coleine C."/>
            <person name="Stajich J.E."/>
            <person name="Selbmann L."/>
        </authorList>
    </citation>
    <scope>NUCLEOTIDE SEQUENCE</scope>
    <source>
        <strain evidence="2">CCFEE 5401</strain>
    </source>
</reference>
<feature type="chain" id="PRO_5042839539" evidence="1">
    <location>
        <begin position="17"/>
        <end position="85"/>
    </location>
</feature>
<protein>
    <submittedName>
        <fullName evidence="2">Uncharacterized protein</fullName>
    </submittedName>
</protein>
<proteinExistence type="predicted"/>
<feature type="signal peptide" evidence="1">
    <location>
        <begin position="1"/>
        <end position="16"/>
    </location>
</feature>
<dbReference type="Proteomes" id="UP001310890">
    <property type="component" value="Unassembled WGS sequence"/>
</dbReference>
<dbReference type="Pfam" id="PF26639">
    <property type="entry name" value="Het-6_barrel"/>
    <property type="match status" value="1"/>
</dbReference>
<sequence length="85" mass="9611">MFTALLLRSFFTTTTGQIGLGPRISQPGDLVVVLRDWNMPVILRKRPNGPNYQMTGLAYVHGIMDGEIMEAVERGEHQLQEIRID</sequence>
<comment type="caution">
    <text evidence="2">The sequence shown here is derived from an EMBL/GenBank/DDBJ whole genome shotgun (WGS) entry which is preliminary data.</text>
</comment>
<accession>A0AAN7TMT6</accession>
<dbReference type="EMBL" id="JAVRRL010000009">
    <property type="protein sequence ID" value="KAK5116258.1"/>
    <property type="molecule type" value="Genomic_DNA"/>
</dbReference>